<proteinExistence type="predicted"/>
<evidence type="ECO:0000256" key="1">
    <source>
        <dbReference type="SAM" id="MobiDB-lite"/>
    </source>
</evidence>
<reference evidence="2 3" key="1">
    <citation type="submission" date="2022-03" db="EMBL/GenBank/DDBJ databases">
        <title>Complete genome analysis of Roseomonas KG 17.1 : a prolific producer of plant growth promoters.</title>
        <authorList>
            <person name="Saadouli I."/>
            <person name="Najjari A."/>
            <person name="Mosbah A."/>
            <person name="Ouzari H.I."/>
        </authorList>
    </citation>
    <scope>NUCLEOTIDE SEQUENCE [LARGE SCALE GENOMIC DNA]</scope>
    <source>
        <strain evidence="2 3">KG17-1</strain>
    </source>
</reference>
<organism evidence="2 3">
    <name type="scientific">Teichococcus vastitatis</name>
    <dbReference type="NCBI Taxonomy" id="2307076"/>
    <lineage>
        <taxon>Bacteria</taxon>
        <taxon>Pseudomonadati</taxon>
        <taxon>Pseudomonadota</taxon>
        <taxon>Alphaproteobacteria</taxon>
        <taxon>Acetobacterales</taxon>
        <taxon>Roseomonadaceae</taxon>
        <taxon>Roseomonas</taxon>
    </lineage>
</organism>
<feature type="compositionally biased region" description="Polar residues" evidence="1">
    <location>
        <begin position="306"/>
        <end position="317"/>
    </location>
</feature>
<keyword evidence="3" id="KW-1185">Reference proteome</keyword>
<name>A0ABS9WBL8_9PROT</name>
<gene>
    <name evidence="2" type="ORF">MON41_23945</name>
</gene>
<feature type="region of interest" description="Disordered" evidence="1">
    <location>
        <begin position="1"/>
        <end position="96"/>
    </location>
</feature>
<feature type="region of interest" description="Disordered" evidence="1">
    <location>
        <begin position="303"/>
        <end position="331"/>
    </location>
</feature>
<evidence type="ECO:0008006" key="4">
    <source>
        <dbReference type="Google" id="ProtNLM"/>
    </source>
</evidence>
<dbReference type="Proteomes" id="UP001201985">
    <property type="component" value="Unassembled WGS sequence"/>
</dbReference>
<evidence type="ECO:0000313" key="2">
    <source>
        <dbReference type="EMBL" id="MCI0756693.1"/>
    </source>
</evidence>
<dbReference type="EMBL" id="JALBUU010000125">
    <property type="protein sequence ID" value="MCI0756693.1"/>
    <property type="molecule type" value="Genomic_DNA"/>
</dbReference>
<comment type="caution">
    <text evidence="2">The sequence shown here is derived from an EMBL/GenBank/DDBJ whole genome shotgun (WGS) entry which is preliminary data.</text>
</comment>
<dbReference type="RefSeq" id="WP_241793995.1">
    <property type="nucleotide sequence ID" value="NZ_JALBUU010000125.1"/>
</dbReference>
<sequence length="343" mass="38493">MSETTSVIVTDTENSSGLTDDQAIQAFLDRYEDTEGSSEDTTTGKRGSEEEGFTSEEHDSDEATDEEIEDTEDTSAEEALEEPEAAPRTISDDDVVEVTVDGKTEKLSIRDLKKTAGLQASLTRRAQELSAKEEAAATKHAHVEKVINANYERAVARMKEFEAYTPARALADLQEKRISREQYDALEAEVSERWNDLQKAEREKKDFSQAAQVERQQSEQKRIAAVSTQIDEMYEKEGRTKEQVRDLAMKLGPYALQMGLTQEEQIKHFNAPLFKMMEKAYLYDQAQAKKPEIKKVVAEPAKVIKPQSTAGKQSNGTDDAMRKLRKSGSTDDAMAALMARYRD</sequence>
<evidence type="ECO:0000313" key="3">
    <source>
        <dbReference type="Proteomes" id="UP001201985"/>
    </source>
</evidence>
<accession>A0ABS9WBL8</accession>
<protein>
    <recommendedName>
        <fullName evidence="4">Scaffolding protein</fullName>
    </recommendedName>
</protein>
<feature type="compositionally biased region" description="Polar residues" evidence="1">
    <location>
        <begin position="1"/>
        <end position="19"/>
    </location>
</feature>
<feature type="compositionally biased region" description="Acidic residues" evidence="1">
    <location>
        <begin position="50"/>
        <end position="84"/>
    </location>
</feature>